<dbReference type="InterPro" id="IPR036594">
    <property type="entry name" value="Meth_synthase_dom"/>
</dbReference>
<dbReference type="GO" id="GO:0003677">
    <property type="term" value="F:DNA binding"/>
    <property type="evidence" value="ECO:0007669"/>
    <property type="project" value="UniProtKB-KW"/>
</dbReference>
<dbReference type="SUPFAM" id="SSF46955">
    <property type="entry name" value="Putative DNA-binding domain"/>
    <property type="match status" value="1"/>
</dbReference>
<dbReference type="CDD" id="cd01104">
    <property type="entry name" value="HTH_MlrA-CarA"/>
    <property type="match status" value="1"/>
</dbReference>
<gene>
    <name evidence="4" type="ORF">DN069_02065</name>
</gene>
<evidence type="ECO:0000256" key="1">
    <source>
        <dbReference type="ARBA" id="ARBA00023125"/>
    </source>
</evidence>
<evidence type="ECO:0000259" key="3">
    <source>
        <dbReference type="PROSITE" id="PS50937"/>
    </source>
</evidence>
<dbReference type="Proteomes" id="UP000248889">
    <property type="component" value="Unassembled WGS sequence"/>
</dbReference>
<dbReference type="PROSITE" id="PS50937">
    <property type="entry name" value="HTH_MERR_2"/>
    <property type="match status" value="1"/>
</dbReference>
<protein>
    <submittedName>
        <fullName evidence="4">Transcriptional regulator</fullName>
    </submittedName>
</protein>
<dbReference type="InterPro" id="IPR003759">
    <property type="entry name" value="Cbl-bd_cap"/>
</dbReference>
<feature type="domain" description="HTH merR-type" evidence="3">
    <location>
        <begin position="25"/>
        <end position="94"/>
    </location>
</feature>
<dbReference type="OrthoDB" id="9800334at2"/>
<proteinExistence type="predicted"/>
<keyword evidence="5" id="KW-1185">Reference proteome</keyword>
<dbReference type="Gene3D" id="3.40.50.280">
    <property type="entry name" value="Cobalamin-binding domain"/>
    <property type="match status" value="1"/>
</dbReference>
<name>A0A2X0KK43_9ACTN</name>
<dbReference type="InterPro" id="IPR009061">
    <property type="entry name" value="DNA-bd_dom_put_sf"/>
</dbReference>
<comment type="caution">
    <text evidence="4">The sequence shown here is derived from an EMBL/GenBank/DDBJ whole genome shotgun (WGS) entry which is preliminary data.</text>
</comment>
<dbReference type="PANTHER" id="PTHR30204">
    <property type="entry name" value="REDOX-CYCLING DRUG-SENSING TRANSCRIPTIONAL ACTIVATOR SOXR"/>
    <property type="match status" value="1"/>
</dbReference>
<dbReference type="EMBL" id="QKYN01000008">
    <property type="protein sequence ID" value="RAG87329.1"/>
    <property type="molecule type" value="Genomic_DNA"/>
</dbReference>
<reference evidence="4 5" key="1">
    <citation type="submission" date="2018-06" db="EMBL/GenBank/DDBJ databases">
        <title>Streptacidiphilus pinicola sp. nov., isolated from pine grove soil.</title>
        <authorList>
            <person name="Roh S.G."/>
            <person name="Park S."/>
            <person name="Kim M.-K."/>
            <person name="Yun B.-R."/>
            <person name="Park J."/>
            <person name="Kim M.J."/>
            <person name="Kim Y.S."/>
            <person name="Kim S.B."/>
        </authorList>
    </citation>
    <scope>NUCLEOTIDE SEQUENCE [LARGE SCALE GENOMIC DNA]</scope>
    <source>
        <strain evidence="4 5">MMS16-CNU450</strain>
    </source>
</reference>
<evidence type="ECO:0000256" key="2">
    <source>
        <dbReference type="SAM" id="MobiDB-lite"/>
    </source>
</evidence>
<dbReference type="GO" id="GO:0003700">
    <property type="term" value="F:DNA-binding transcription factor activity"/>
    <property type="evidence" value="ECO:0007669"/>
    <property type="project" value="InterPro"/>
</dbReference>
<sequence>MSGHAVPQPPGARRAEDWPAEGGTGLPTGEVARRLGVSPVTLRSWERRYGIGPERRAEGRHRRWTEADIARLEAMCRLTARGLPPGEAARAVAAGRPFGALLPAAPGTGQETGPGSDAAARRRHARGLIRAADRLDAPTVAELLASALDRWGVESAWTDVIAPTLRATGRRWAALGETYVEVEHLLSWHVSAELRHRAAALPGAGPVALLAATPGEEHTLALDAVAAALAERGVAFRMLGAAVPPLALAQSCRRLGPAAVLLWSQSRDTAAPRLATDLLELLVGVPGARHSPALLLGGPGWRFAGTPGGATAPPSLRAAVEHIAAARGLLPEPP</sequence>
<dbReference type="AlphaFoldDB" id="A0A2X0KK43"/>
<dbReference type="InterPro" id="IPR047057">
    <property type="entry name" value="MerR_fam"/>
</dbReference>
<organism evidence="4 5">
    <name type="scientific">Streptacidiphilus pinicola</name>
    <dbReference type="NCBI Taxonomy" id="2219663"/>
    <lineage>
        <taxon>Bacteria</taxon>
        <taxon>Bacillati</taxon>
        <taxon>Actinomycetota</taxon>
        <taxon>Actinomycetes</taxon>
        <taxon>Kitasatosporales</taxon>
        <taxon>Streptomycetaceae</taxon>
        <taxon>Streptacidiphilus</taxon>
    </lineage>
</organism>
<evidence type="ECO:0000313" key="5">
    <source>
        <dbReference type="Proteomes" id="UP000248889"/>
    </source>
</evidence>
<dbReference type="PANTHER" id="PTHR30204:SF97">
    <property type="entry name" value="MERR FAMILY REGULATORY PROTEIN"/>
    <property type="match status" value="1"/>
</dbReference>
<dbReference type="RefSeq" id="WP_111498941.1">
    <property type="nucleotide sequence ID" value="NZ_QKYN01000008.1"/>
</dbReference>
<feature type="region of interest" description="Disordered" evidence="2">
    <location>
        <begin position="1"/>
        <end position="30"/>
    </location>
</feature>
<keyword evidence="1" id="KW-0238">DNA-binding</keyword>
<dbReference type="Pfam" id="PF02607">
    <property type="entry name" value="B12-binding_2"/>
    <property type="match status" value="1"/>
</dbReference>
<dbReference type="SMART" id="SM00422">
    <property type="entry name" value="HTH_MERR"/>
    <property type="match status" value="1"/>
</dbReference>
<evidence type="ECO:0000313" key="4">
    <source>
        <dbReference type="EMBL" id="RAG87329.1"/>
    </source>
</evidence>
<dbReference type="Gene3D" id="1.10.1660.10">
    <property type="match status" value="1"/>
</dbReference>
<dbReference type="InterPro" id="IPR000551">
    <property type="entry name" value="MerR-type_HTH_dom"/>
</dbReference>
<accession>A0A2X0KK43</accession>
<dbReference type="Pfam" id="PF13411">
    <property type="entry name" value="MerR_1"/>
    <property type="match status" value="1"/>
</dbReference>
<dbReference type="Gene3D" id="1.10.1240.10">
    <property type="entry name" value="Methionine synthase domain"/>
    <property type="match status" value="1"/>
</dbReference>